<dbReference type="SUPFAM" id="SSF53474">
    <property type="entry name" value="alpha/beta-Hydrolases"/>
    <property type="match status" value="1"/>
</dbReference>
<name>A0ABR5IGX6_9ACTN</name>
<dbReference type="Pfam" id="PF00756">
    <property type="entry name" value="Esterase"/>
    <property type="match status" value="1"/>
</dbReference>
<comment type="caution">
    <text evidence="1">The sequence shown here is derived from an EMBL/GenBank/DDBJ whole genome shotgun (WGS) entry which is preliminary data.</text>
</comment>
<evidence type="ECO:0000313" key="1">
    <source>
        <dbReference type="EMBL" id="KNA92989.1"/>
    </source>
</evidence>
<proteinExistence type="predicted"/>
<sequence length="352" mass="37194">MKSAGSKSDAGACRDRALGARSWRTCVVVIAAAACALGGGVVGAPVAIAEPGGARIVSENVVAPTEIDIEVASPAMRRSVPVKVIPARSGSSAPTLYLLNGAAGGDDGSSWFDQTDIRTFFANEDVNVVVPMGGAASYFTDWQRTDPKLGVQKWATFLTAELPSVVDKRFDGNGRNAIAGISMAGTSVFQLSLHAPTLYRALGSFSGCAQTSDPAGQAAVRLVVEGRGGGNTVNMWGPPSAPAWRDNDPYLHVEQFRGKSVYVSNGSGVPGRYDTINGPGIDGNGQKLAEQLAVGAVIETATDQCSRNLARRMREVGVPATFHFYEGGTHAWPYWQDELHRAWPQFRAALKR</sequence>
<evidence type="ECO:0000313" key="2">
    <source>
        <dbReference type="Proteomes" id="UP000037247"/>
    </source>
</evidence>
<dbReference type="RefSeq" id="WP_049697086.1">
    <property type="nucleotide sequence ID" value="NZ_CBDRLS010000003.1"/>
</dbReference>
<organism evidence="1 2">
    <name type="scientific">Gordonia jacobaea</name>
    <dbReference type="NCBI Taxonomy" id="122202"/>
    <lineage>
        <taxon>Bacteria</taxon>
        <taxon>Bacillati</taxon>
        <taxon>Actinomycetota</taxon>
        <taxon>Actinomycetes</taxon>
        <taxon>Mycobacteriales</taxon>
        <taxon>Gordoniaceae</taxon>
        <taxon>Gordonia</taxon>
    </lineage>
</organism>
<dbReference type="InterPro" id="IPR029058">
    <property type="entry name" value="AB_hydrolase_fold"/>
</dbReference>
<accession>A0ABR5IGX6</accession>
<dbReference type="PANTHER" id="PTHR48098">
    <property type="entry name" value="ENTEROCHELIN ESTERASE-RELATED"/>
    <property type="match status" value="1"/>
</dbReference>
<dbReference type="Proteomes" id="UP000037247">
    <property type="component" value="Unassembled WGS sequence"/>
</dbReference>
<dbReference type="EMBL" id="LDTZ01000013">
    <property type="protein sequence ID" value="KNA92989.1"/>
    <property type="molecule type" value="Genomic_DNA"/>
</dbReference>
<dbReference type="InterPro" id="IPR000801">
    <property type="entry name" value="Esterase-like"/>
</dbReference>
<dbReference type="PANTHER" id="PTHR48098:SF1">
    <property type="entry name" value="DIACYLGLYCEROL ACYLTRANSFERASE_MYCOLYLTRANSFERASE AG85A"/>
    <property type="match status" value="1"/>
</dbReference>
<dbReference type="PROSITE" id="PS51257">
    <property type="entry name" value="PROKAR_LIPOPROTEIN"/>
    <property type="match status" value="1"/>
</dbReference>
<reference evidence="1 2" key="1">
    <citation type="submission" date="2015-05" db="EMBL/GenBank/DDBJ databases">
        <title>Draft genome sequence of the bacterium Gordonia jacobaea a new member of the Gordonia genus.</title>
        <authorList>
            <person name="Jimenez-Galisteo G."/>
            <person name="Dominguez A."/>
            <person name="Munoz E."/>
            <person name="Vinas M."/>
        </authorList>
    </citation>
    <scope>NUCLEOTIDE SEQUENCE [LARGE SCALE GENOMIC DNA]</scope>
    <source>
        <strain evidence="2">mv1</strain>
    </source>
</reference>
<dbReference type="Gene3D" id="3.40.50.1820">
    <property type="entry name" value="alpha/beta hydrolase"/>
    <property type="match status" value="1"/>
</dbReference>
<dbReference type="InterPro" id="IPR050583">
    <property type="entry name" value="Mycobacterial_A85_antigen"/>
</dbReference>
<gene>
    <name evidence="1" type="ORF">ABW18_00520</name>
</gene>
<keyword evidence="2" id="KW-1185">Reference proteome</keyword>
<protein>
    <submittedName>
        <fullName evidence="1">Esterase</fullName>
    </submittedName>
</protein>